<evidence type="ECO:0000259" key="1">
    <source>
        <dbReference type="Pfam" id="PF01847"/>
    </source>
</evidence>
<evidence type="ECO:0000313" key="3">
    <source>
        <dbReference type="Proteomes" id="UP001497525"/>
    </source>
</evidence>
<sequence>MESLVKSADDNVPVTINFFNSSAWNSLLLWCDYEGRRVLYASVGPGRSCCLYSFLTHPWIALDSTSFTPMTLSVTQRQYNNTSESIVCAGLSVFTPAEEHISAENPGTIYVSIHLPVLSLAELCKRVVQTSLLPESVRQTELPHYVVNYLLRPVLVPWHRLATNRS</sequence>
<proteinExistence type="predicted"/>
<dbReference type="AlphaFoldDB" id="A0AAV2TUX5"/>
<dbReference type="InterPro" id="IPR036208">
    <property type="entry name" value="VHL_sf"/>
</dbReference>
<evidence type="ECO:0000313" key="2">
    <source>
        <dbReference type="EMBL" id="CAL5139994.1"/>
    </source>
</evidence>
<accession>A0AAV2TUX5</accession>
<name>A0AAV2TUX5_CALDB</name>
<reference evidence="2" key="1">
    <citation type="submission" date="2024-06" db="EMBL/GenBank/DDBJ databases">
        <authorList>
            <person name="Liu X."/>
            <person name="Lenzi L."/>
            <person name="Haldenby T S."/>
            <person name="Uol C."/>
        </authorList>
    </citation>
    <scope>NUCLEOTIDE SEQUENCE</scope>
</reference>
<dbReference type="InterPro" id="IPR037140">
    <property type="entry name" value="VHL_beta_dom_sf"/>
</dbReference>
<organism evidence="2 3">
    <name type="scientific">Calicophoron daubneyi</name>
    <name type="common">Rumen fluke</name>
    <name type="synonym">Paramphistomum daubneyi</name>
    <dbReference type="NCBI Taxonomy" id="300641"/>
    <lineage>
        <taxon>Eukaryota</taxon>
        <taxon>Metazoa</taxon>
        <taxon>Spiralia</taxon>
        <taxon>Lophotrochozoa</taxon>
        <taxon>Platyhelminthes</taxon>
        <taxon>Trematoda</taxon>
        <taxon>Digenea</taxon>
        <taxon>Plagiorchiida</taxon>
        <taxon>Pronocephalata</taxon>
        <taxon>Paramphistomoidea</taxon>
        <taxon>Paramphistomidae</taxon>
        <taxon>Calicophoron</taxon>
    </lineage>
</organism>
<dbReference type="InterPro" id="IPR024053">
    <property type="entry name" value="VHL_beta_dom"/>
</dbReference>
<gene>
    <name evidence="2" type="ORF">CDAUBV1_LOCUS15175</name>
</gene>
<dbReference type="Proteomes" id="UP001497525">
    <property type="component" value="Unassembled WGS sequence"/>
</dbReference>
<protein>
    <recommendedName>
        <fullName evidence="1">von Hippel-Lindau disease tumour suppressor beta domain-containing protein</fullName>
    </recommendedName>
</protein>
<dbReference type="SUPFAM" id="SSF49468">
    <property type="entry name" value="VHL"/>
    <property type="match status" value="1"/>
</dbReference>
<dbReference type="Gene3D" id="2.60.40.780">
    <property type="entry name" value="von Hippel-Lindau disease tumour suppressor, beta domain"/>
    <property type="match status" value="1"/>
</dbReference>
<feature type="domain" description="von Hippel-Lindau disease tumour suppressor beta" evidence="1">
    <location>
        <begin position="5"/>
        <end position="70"/>
    </location>
</feature>
<dbReference type="Pfam" id="PF01847">
    <property type="entry name" value="VHL"/>
    <property type="match status" value="1"/>
</dbReference>
<comment type="caution">
    <text evidence="2">The sequence shown here is derived from an EMBL/GenBank/DDBJ whole genome shotgun (WGS) entry which is preliminary data.</text>
</comment>
<dbReference type="EMBL" id="CAXLJL010000689">
    <property type="protein sequence ID" value="CAL5139994.1"/>
    <property type="molecule type" value="Genomic_DNA"/>
</dbReference>